<dbReference type="OrthoDB" id="428342at2759"/>
<name>A0A448XQG2_9PLAT</name>
<protein>
    <submittedName>
        <fullName evidence="1">Uncharacterized protein</fullName>
    </submittedName>
</protein>
<sequence length="145" mass="15764">MRMRQLDSWLPSEQTKRALLALASRDPISTISGTPNPSGPMQSTLPGLLATPSIDLLSDPYKTLLVHYLPGREAAADAVRTVLTAEDVSQNVEGLKQLMLGGWFRSALDLTHRLLTFCGHGVGMTGQASARVTPYSAQVLYFFPH</sequence>
<proteinExistence type="predicted"/>
<dbReference type="Proteomes" id="UP000784294">
    <property type="component" value="Unassembled WGS sequence"/>
</dbReference>
<organism evidence="1 2">
    <name type="scientific">Protopolystoma xenopodis</name>
    <dbReference type="NCBI Taxonomy" id="117903"/>
    <lineage>
        <taxon>Eukaryota</taxon>
        <taxon>Metazoa</taxon>
        <taxon>Spiralia</taxon>
        <taxon>Lophotrochozoa</taxon>
        <taxon>Platyhelminthes</taxon>
        <taxon>Monogenea</taxon>
        <taxon>Polyopisthocotylea</taxon>
        <taxon>Polystomatidea</taxon>
        <taxon>Polystomatidae</taxon>
        <taxon>Protopolystoma</taxon>
    </lineage>
</organism>
<evidence type="ECO:0000313" key="2">
    <source>
        <dbReference type="Proteomes" id="UP000784294"/>
    </source>
</evidence>
<keyword evidence="2" id="KW-1185">Reference proteome</keyword>
<comment type="caution">
    <text evidence="1">The sequence shown here is derived from an EMBL/GenBank/DDBJ whole genome shotgun (WGS) entry which is preliminary data.</text>
</comment>
<evidence type="ECO:0000313" key="1">
    <source>
        <dbReference type="EMBL" id="VEL42323.1"/>
    </source>
</evidence>
<reference evidence="1" key="1">
    <citation type="submission" date="2018-11" db="EMBL/GenBank/DDBJ databases">
        <authorList>
            <consortium name="Pathogen Informatics"/>
        </authorList>
    </citation>
    <scope>NUCLEOTIDE SEQUENCE</scope>
</reference>
<dbReference type="EMBL" id="CAAALY010273789">
    <property type="protein sequence ID" value="VEL42323.1"/>
    <property type="molecule type" value="Genomic_DNA"/>
</dbReference>
<accession>A0A448XQG2</accession>
<gene>
    <name evidence="1" type="ORF">PXEA_LOCUS35763</name>
</gene>
<dbReference type="AlphaFoldDB" id="A0A448XQG2"/>